<sequence length="41" mass="4781">MATHSFWHSLKIPILKTTNHHPRSGLFKPTFLIAIQLRIID</sequence>
<dbReference type="HOGENOM" id="CLU_3272746_0_0_3"/>
<organism evidence="1 2">
    <name type="scientific">Microcystis aeruginosa NIES-2549</name>
    <dbReference type="NCBI Taxonomy" id="1641812"/>
    <lineage>
        <taxon>Bacteria</taxon>
        <taxon>Bacillati</taxon>
        <taxon>Cyanobacteriota</taxon>
        <taxon>Cyanophyceae</taxon>
        <taxon>Oscillatoriophycideae</taxon>
        <taxon>Chroococcales</taxon>
        <taxon>Microcystaceae</taxon>
        <taxon>Microcystis</taxon>
    </lineage>
</organism>
<gene>
    <name evidence="1" type="ORF">MYAER_1628</name>
</gene>
<evidence type="ECO:0000313" key="1">
    <source>
        <dbReference type="EMBL" id="AKE63980.1"/>
    </source>
</evidence>
<name>A0A0F6RKN4_MICAE</name>
<accession>A0A0F6RKN4</accession>
<proteinExistence type="predicted"/>
<reference evidence="1 2" key="1">
    <citation type="journal article" date="2015" name="Genome Announc.">
        <title>Complete Genome Sequence of Microcystis aeruginosa NIES-2549, a Bloom-Forming Cyanobacterium from Lake Kasumigaura, Japan.</title>
        <authorList>
            <person name="Yamaguchi H."/>
            <person name="Suzuki S."/>
            <person name="Tanabe Y."/>
            <person name="Osana Y."/>
            <person name="Shimura Y."/>
            <person name="Ishida K."/>
            <person name="Kawachi M."/>
        </authorList>
    </citation>
    <scope>NUCLEOTIDE SEQUENCE [LARGE SCALE GENOMIC DNA]</scope>
    <source>
        <strain evidence="1 2">NIES-2549</strain>
    </source>
</reference>
<dbReference type="PATRIC" id="fig|1641812.3.peg.1681"/>
<protein>
    <submittedName>
        <fullName evidence="1">Uncharacterized protein</fullName>
    </submittedName>
</protein>
<dbReference type="EMBL" id="CP011304">
    <property type="protein sequence ID" value="AKE63980.1"/>
    <property type="molecule type" value="Genomic_DNA"/>
</dbReference>
<evidence type="ECO:0000313" key="2">
    <source>
        <dbReference type="Proteomes" id="UP000034103"/>
    </source>
</evidence>
<dbReference type="Proteomes" id="UP000034103">
    <property type="component" value="Chromosome"/>
</dbReference>
<dbReference type="AlphaFoldDB" id="A0A0F6RKN4"/>